<proteinExistence type="predicted"/>
<reference evidence="2" key="2">
    <citation type="submission" date="2020-11" db="EMBL/GenBank/DDBJ databases">
        <authorList>
            <person name="McCartney M.A."/>
            <person name="Auch B."/>
            <person name="Kono T."/>
            <person name="Mallez S."/>
            <person name="Becker A."/>
            <person name="Gohl D.M."/>
            <person name="Silverstein K.A.T."/>
            <person name="Koren S."/>
            <person name="Bechman K.B."/>
            <person name="Herman A."/>
            <person name="Abrahante J.E."/>
            <person name="Garbe J."/>
        </authorList>
    </citation>
    <scope>NUCLEOTIDE SEQUENCE</scope>
    <source>
        <strain evidence="2">Duluth1</strain>
        <tissue evidence="2">Whole animal</tissue>
    </source>
</reference>
<evidence type="ECO:0000256" key="1">
    <source>
        <dbReference type="SAM" id="Phobius"/>
    </source>
</evidence>
<dbReference type="Proteomes" id="UP000828390">
    <property type="component" value="Unassembled WGS sequence"/>
</dbReference>
<keyword evidence="3" id="KW-1185">Reference proteome</keyword>
<evidence type="ECO:0000313" key="3">
    <source>
        <dbReference type="Proteomes" id="UP000828390"/>
    </source>
</evidence>
<keyword evidence="1" id="KW-0472">Membrane</keyword>
<keyword evidence="1" id="KW-1133">Transmembrane helix</keyword>
<name>A0A9D4M451_DREPO</name>
<gene>
    <name evidence="2" type="ORF">DPMN_033627</name>
</gene>
<keyword evidence="1" id="KW-0812">Transmembrane</keyword>
<accession>A0A9D4M451</accession>
<sequence>MAMMVTMEEGIMVIMMIMTSCLWRSWYMSWYCSWKTDEINILIPTENIGKMIS</sequence>
<evidence type="ECO:0000313" key="2">
    <source>
        <dbReference type="EMBL" id="KAH3870440.1"/>
    </source>
</evidence>
<organism evidence="2 3">
    <name type="scientific">Dreissena polymorpha</name>
    <name type="common">Zebra mussel</name>
    <name type="synonym">Mytilus polymorpha</name>
    <dbReference type="NCBI Taxonomy" id="45954"/>
    <lineage>
        <taxon>Eukaryota</taxon>
        <taxon>Metazoa</taxon>
        <taxon>Spiralia</taxon>
        <taxon>Lophotrochozoa</taxon>
        <taxon>Mollusca</taxon>
        <taxon>Bivalvia</taxon>
        <taxon>Autobranchia</taxon>
        <taxon>Heteroconchia</taxon>
        <taxon>Euheterodonta</taxon>
        <taxon>Imparidentia</taxon>
        <taxon>Neoheterodontei</taxon>
        <taxon>Myida</taxon>
        <taxon>Dreissenoidea</taxon>
        <taxon>Dreissenidae</taxon>
        <taxon>Dreissena</taxon>
    </lineage>
</organism>
<dbReference type="AlphaFoldDB" id="A0A9D4M451"/>
<reference evidence="2" key="1">
    <citation type="journal article" date="2019" name="bioRxiv">
        <title>The Genome of the Zebra Mussel, Dreissena polymorpha: A Resource for Invasive Species Research.</title>
        <authorList>
            <person name="McCartney M.A."/>
            <person name="Auch B."/>
            <person name="Kono T."/>
            <person name="Mallez S."/>
            <person name="Zhang Y."/>
            <person name="Obille A."/>
            <person name="Becker A."/>
            <person name="Abrahante J.E."/>
            <person name="Garbe J."/>
            <person name="Badalamenti J.P."/>
            <person name="Herman A."/>
            <person name="Mangelson H."/>
            <person name="Liachko I."/>
            <person name="Sullivan S."/>
            <person name="Sone E.D."/>
            <person name="Koren S."/>
            <person name="Silverstein K.A.T."/>
            <person name="Beckman K.B."/>
            <person name="Gohl D.M."/>
        </authorList>
    </citation>
    <scope>NUCLEOTIDE SEQUENCE</scope>
    <source>
        <strain evidence="2">Duluth1</strain>
        <tissue evidence="2">Whole animal</tissue>
    </source>
</reference>
<feature type="transmembrane region" description="Helical" evidence="1">
    <location>
        <begin position="12"/>
        <end position="31"/>
    </location>
</feature>
<dbReference type="EMBL" id="JAIWYP010000002">
    <property type="protein sequence ID" value="KAH3870440.1"/>
    <property type="molecule type" value="Genomic_DNA"/>
</dbReference>
<protein>
    <submittedName>
        <fullName evidence="2">Uncharacterized protein</fullName>
    </submittedName>
</protein>
<comment type="caution">
    <text evidence="2">The sequence shown here is derived from an EMBL/GenBank/DDBJ whole genome shotgun (WGS) entry which is preliminary data.</text>
</comment>